<dbReference type="Pfam" id="PF00005">
    <property type="entry name" value="ABC_tran"/>
    <property type="match status" value="1"/>
</dbReference>
<keyword evidence="3" id="KW-0067">ATP-binding</keyword>
<dbReference type="PROSITE" id="PS00211">
    <property type="entry name" value="ABC_TRANSPORTER_1"/>
    <property type="match status" value="1"/>
</dbReference>
<dbReference type="PROSITE" id="PS50893">
    <property type="entry name" value="ABC_TRANSPORTER_2"/>
    <property type="match status" value="1"/>
</dbReference>
<dbReference type="InterPro" id="IPR003593">
    <property type="entry name" value="AAA+_ATPase"/>
</dbReference>
<dbReference type="SMART" id="SM00382">
    <property type="entry name" value="AAA"/>
    <property type="match status" value="1"/>
</dbReference>
<evidence type="ECO:0000313" key="6">
    <source>
        <dbReference type="EMBL" id="VAW46315.1"/>
    </source>
</evidence>
<evidence type="ECO:0000256" key="3">
    <source>
        <dbReference type="ARBA" id="ARBA00022840"/>
    </source>
</evidence>
<name>A0A3B0VRR5_9ZZZZ</name>
<gene>
    <name evidence="6" type="ORF">MNBD_GAMMA02-454</name>
</gene>
<dbReference type="PANTHER" id="PTHR42794">
    <property type="entry name" value="HEMIN IMPORT ATP-BINDING PROTEIN HMUV"/>
    <property type="match status" value="1"/>
</dbReference>
<dbReference type="GO" id="GO:0016887">
    <property type="term" value="F:ATP hydrolysis activity"/>
    <property type="evidence" value="ECO:0007669"/>
    <property type="project" value="InterPro"/>
</dbReference>
<evidence type="ECO:0000256" key="2">
    <source>
        <dbReference type="ARBA" id="ARBA00022741"/>
    </source>
</evidence>
<dbReference type="Gene3D" id="3.40.50.300">
    <property type="entry name" value="P-loop containing nucleotide triphosphate hydrolases"/>
    <property type="match status" value="1"/>
</dbReference>
<dbReference type="CDD" id="cd03214">
    <property type="entry name" value="ABC_Iron-Siderophores_B12_Hemin"/>
    <property type="match status" value="1"/>
</dbReference>
<keyword evidence="2" id="KW-0547">Nucleotide-binding</keyword>
<dbReference type="InterPro" id="IPR017871">
    <property type="entry name" value="ABC_transporter-like_CS"/>
</dbReference>
<evidence type="ECO:0000256" key="4">
    <source>
        <dbReference type="ARBA" id="ARBA00022967"/>
    </source>
</evidence>
<dbReference type="GO" id="GO:0005524">
    <property type="term" value="F:ATP binding"/>
    <property type="evidence" value="ECO:0007669"/>
    <property type="project" value="UniProtKB-KW"/>
</dbReference>
<dbReference type="EMBL" id="UOFA01000270">
    <property type="protein sequence ID" value="VAW46315.1"/>
    <property type="molecule type" value="Genomic_DNA"/>
</dbReference>
<keyword evidence="4" id="KW-1278">Translocase</keyword>
<feature type="domain" description="ABC transporter" evidence="5">
    <location>
        <begin position="2"/>
        <end position="232"/>
    </location>
</feature>
<dbReference type="InterPro" id="IPR003439">
    <property type="entry name" value="ABC_transporter-like_ATP-bd"/>
</dbReference>
<evidence type="ECO:0000256" key="1">
    <source>
        <dbReference type="ARBA" id="ARBA00022448"/>
    </source>
</evidence>
<dbReference type="AlphaFoldDB" id="A0A3B0VRR5"/>
<proteinExistence type="predicted"/>
<accession>A0A3B0VRR5</accession>
<organism evidence="6">
    <name type="scientific">hydrothermal vent metagenome</name>
    <dbReference type="NCBI Taxonomy" id="652676"/>
    <lineage>
        <taxon>unclassified sequences</taxon>
        <taxon>metagenomes</taxon>
        <taxon>ecological metagenomes</taxon>
    </lineage>
</organism>
<sequence>MLELKHLNLKQDGDAVFSQLNGDFKVGQFWGVVGQNGIGKSTLLQAMAGISNDFDGQINVDGNNIQSMNPVQRAQKLSYLLQDQEPCLAFSVKDAVGMGRFPWQTQRQQDTVITQQAIKTCRIEHLQQRSILKLSGGERRKVEIATCLAQQADYLLLDEPLNHLDLVYRAHILQVFEKISQTQCVVMVCHDLEAVRKHCTHVLMLLANDCYLSGTSATILNDNNLKRLFDDHSEHH</sequence>
<evidence type="ECO:0000259" key="5">
    <source>
        <dbReference type="PROSITE" id="PS50893"/>
    </source>
</evidence>
<protein>
    <recommendedName>
        <fullName evidence="5">ABC transporter domain-containing protein</fullName>
    </recommendedName>
</protein>
<dbReference type="InterPro" id="IPR027417">
    <property type="entry name" value="P-loop_NTPase"/>
</dbReference>
<keyword evidence="1" id="KW-0813">Transport</keyword>
<dbReference type="SUPFAM" id="SSF52540">
    <property type="entry name" value="P-loop containing nucleoside triphosphate hydrolases"/>
    <property type="match status" value="1"/>
</dbReference>
<dbReference type="PANTHER" id="PTHR42794:SF1">
    <property type="entry name" value="HEMIN IMPORT ATP-BINDING PROTEIN HMUV"/>
    <property type="match status" value="1"/>
</dbReference>
<reference evidence="6" key="1">
    <citation type="submission" date="2018-06" db="EMBL/GenBank/DDBJ databases">
        <authorList>
            <person name="Zhirakovskaya E."/>
        </authorList>
    </citation>
    <scope>NUCLEOTIDE SEQUENCE</scope>
</reference>